<dbReference type="Pfam" id="PF04142">
    <property type="entry name" value="Nuc_sug_transp"/>
    <property type="match status" value="1"/>
</dbReference>
<feature type="transmembrane region" description="Helical" evidence="5">
    <location>
        <begin position="257"/>
        <end position="280"/>
    </location>
</feature>
<organism evidence="6 7">
    <name type="scientific">Sphaeroforma arctica JP610</name>
    <dbReference type="NCBI Taxonomy" id="667725"/>
    <lineage>
        <taxon>Eukaryota</taxon>
        <taxon>Ichthyosporea</taxon>
        <taxon>Ichthyophonida</taxon>
        <taxon>Sphaeroforma</taxon>
    </lineage>
</organism>
<dbReference type="OrthoDB" id="419167at2759"/>
<feature type="transmembrane region" description="Helical" evidence="5">
    <location>
        <begin position="187"/>
        <end position="206"/>
    </location>
</feature>
<protein>
    <recommendedName>
        <fullName evidence="8">UDP-galactose transporter</fullName>
    </recommendedName>
</protein>
<dbReference type="GeneID" id="25903641"/>
<keyword evidence="4 5" id="KW-0472">Membrane</keyword>
<proteinExistence type="predicted"/>
<evidence type="ECO:0000256" key="5">
    <source>
        <dbReference type="SAM" id="Phobius"/>
    </source>
</evidence>
<dbReference type="PANTHER" id="PTHR10231">
    <property type="entry name" value="NUCLEOTIDE-SUGAR TRANSMEMBRANE TRANSPORTER"/>
    <property type="match status" value="1"/>
</dbReference>
<keyword evidence="7" id="KW-1185">Reference proteome</keyword>
<dbReference type="AlphaFoldDB" id="A0A0L0G708"/>
<evidence type="ECO:0008006" key="8">
    <source>
        <dbReference type="Google" id="ProtNLM"/>
    </source>
</evidence>
<evidence type="ECO:0000313" key="7">
    <source>
        <dbReference type="Proteomes" id="UP000054560"/>
    </source>
</evidence>
<reference evidence="6 7" key="1">
    <citation type="submission" date="2011-02" db="EMBL/GenBank/DDBJ databases">
        <title>The Genome Sequence of Sphaeroforma arctica JP610.</title>
        <authorList>
            <consortium name="The Broad Institute Genome Sequencing Platform"/>
            <person name="Russ C."/>
            <person name="Cuomo C."/>
            <person name="Young S.K."/>
            <person name="Zeng Q."/>
            <person name="Gargeya S."/>
            <person name="Alvarado L."/>
            <person name="Berlin A."/>
            <person name="Chapman S.B."/>
            <person name="Chen Z."/>
            <person name="Freedman E."/>
            <person name="Gellesch M."/>
            <person name="Goldberg J."/>
            <person name="Griggs A."/>
            <person name="Gujja S."/>
            <person name="Heilman E."/>
            <person name="Heiman D."/>
            <person name="Howarth C."/>
            <person name="Mehta T."/>
            <person name="Neiman D."/>
            <person name="Pearson M."/>
            <person name="Roberts A."/>
            <person name="Saif S."/>
            <person name="Shea T."/>
            <person name="Shenoy N."/>
            <person name="Sisk P."/>
            <person name="Stolte C."/>
            <person name="Sykes S."/>
            <person name="White J."/>
            <person name="Yandava C."/>
            <person name="Burger G."/>
            <person name="Gray M.W."/>
            <person name="Holland P.W.H."/>
            <person name="King N."/>
            <person name="Lang F.B.F."/>
            <person name="Roger A.J."/>
            <person name="Ruiz-Trillo I."/>
            <person name="Haas B."/>
            <person name="Nusbaum C."/>
            <person name="Birren B."/>
        </authorList>
    </citation>
    <scope>NUCLEOTIDE SEQUENCE [LARGE SCALE GENOMIC DNA]</scope>
    <source>
        <strain evidence="6 7">JP610</strain>
    </source>
</reference>
<sequence length="350" mass="38548">MSSLKAHNDMLGNLRGVFPDNASFVICLAYMGTFVMQGLLTTASQSVGGGYSYNTTTAVMTAECIKLATAFGLYVQEHGLTKFQREFQAHQNLLRLYFVPAGLYCLYNNLAFINLANYDPTSYYLLLQFRVVVTGVVFQVLFKQRLSQKQWASLVILTCGCFMKEYGSGSHKEASVGIEAQRQADFYFHTGLIMVQVFCSCFAGVYNEKLLKGDNGEAPVMLQNCYMYLDSIVCNILFIMVRGELGSAFSAQGLSSMLQPVVVLVCCNNAMIGIITSLFLKKLNSVVKVYASAIELIATAILSWMLFGYPIDGPTFIALILIVGASAIYSMNPIMKNDFLPVKSTDTDGK</sequence>
<dbReference type="RefSeq" id="XP_014158548.1">
    <property type="nucleotide sequence ID" value="XM_014303073.1"/>
</dbReference>
<dbReference type="eggNOG" id="KOG2234">
    <property type="taxonomic scope" value="Eukaryota"/>
</dbReference>
<accession>A0A0L0G708</accession>
<keyword evidence="3 5" id="KW-1133">Transmembrane helix</keyword>
<feature type="transmembrane region" description="Helical" evidence="5">
    <location>
        <begin position="313"/>
        <end position="331"/>
    </location>
</feature>
<evidence type="ECO:0000256" key="4">
    <source>
        <dbReference type="ARBA" id="ARBA00023136"/>
    </source>
</evidence>
<dbReference type="PIRSF" id="PIRSF005799">
    <property type="entry name" value="UDP-gal_transpt"/>
    <property type="match status" value="1"/>
</dbReference>
<dbReference type="STRING" id="667725.A0A0L0G708"/>
<evidence type="ECO:0000256" key="1">
    <source>
        <dbReference type="ARBA" id="ARBA00004141"/>
    </source>
</evidence>
<evidence type="ECO:0000256" key="2">
    <source>
        <dbReference type="ARBA" id="ARBA00022692"/>
    </source>
</evidence>
<dbReference type="GO" id="GO:0015165">
    <property type="term" value="F:pyrimidine nucleotide-sugar transmembrane transporter activity"/>
    <property type="evidence" value="ECO:0007669"/>
    <property type="project" value="InterPro"/>
</dbReference>
<feature type="transmembrane region" description="Helical" evidence="5">
    <location>
        <begin position="122"/>
        <end position="142"/>
    </location>
</feature>
<feature type="transmembrane region" description="Helical" evidence="5">
    <location>
        <begin position="287"/>
        <end position="307"/>
    </location>
</feature>
<dbReference type="EMBL" id="KQ241750">
    <property type="protein sequence ID" value="KNC84646.1"/>
    <property type="molecule type" value="Genomic_DNA"/>
</dbReference>
<feature type="transmembrane region" description="Helical" evidence="5">
    <location>
        <begin position="96"/>
        <end position="116"/>
    </location>
</feature>
<feature type="transmembrane region" description="Helical" evidence="5">
    <location>
        <begin position="21"/>
        <end position="40"/>
    </location>
</feature>
<feature type="transmembrane region" description="Helical" evidence="5">
    <location>
        <begin position="52"/>
        <end position="75"/>
    </location>
</feature>
<keyword evidence="2 5" id="KW-0812">Transmembrane</keyword>
<dbReference type="InterPro" id="IPR037185">
    <property type="entry name" value="EmrE-like"/>
</dbReference>
<evidence type="ECO:0000313" key="6">
    <source>
        <dbReference type="EMBL" id="KNC84646.1"/>
    </source>
</evidence>
<dbReference type="Proteomes" id="UP000054560">
    <property type="component" value="Unassembled WGS sequence"/>
</dbReference>
<name>A0A0L0G708_9EUKA</name>
<gene>
    <name evidence="6" type="ORF">SARC_03137</name>
</gene>
<comment type="subcellular location">
    <subcellularLocation>
        <location evidence="1">Membrane</location>
        <topology evidence="1">Multi-pass membrane protein</topology>
    </subcellularLocation>
</comment>
<dbReference type="GO" id="GO:0000139">
    <property type="term" value="C:Golgi membrane"/>
    <property type="evidence" value="ECO:0007669"/>
    <property type="project" value="InterPro"/>
</dbReference>
<dbReference type="SUPFAM" id="SSF103481">
    <property type="entry name" value="Multidrug resistance efflux transporter EmrE"/>
    <property type="match status" value="2"/>
</dbReference>
<dbReference type="InterPro" id="IPR007271">
    <property type="entry name" value="Nuc_sug_transpt"/>
</dbReference>
<evidence type="ECO:0000256" key="3">
    <source>
        <dbReference type="ARBA" id="ARBA00022989"/>
    </source>
</evidence>